<name>A0A1V8S869_9PEZI</name>
<sequence length="609" mass="66978">MLKRLQRTSDKEGGAKERESRAYPLRPPGLRTSTDGGQEETTNSRQVKSEPLVWVTQGSSSKGDLGYPTSNATTPTNERRTTPMSEMFTTRQPDEIPDGVAKNELLLRAITKGQLARVVHLLTSGADIDCQDQYGQGVLHYAIAGGHDHVFDVLVHRGADVDLDSPLQGTPICAAAQLQRWSLVERLIELRVDVNAVSSCRGTPLHWACIWGETKSVALLLKNGATCGIVVDISLLNAPVINPDAPREHHFHTRPLHPDETPQVHGVPVSVVCTPLSLAAQFRHLGCVQALLISNTQRSEALSVQQEGQLALRYAICTGSKDIVRLLLQSCISPDSDEDPEGNRALLVAVEHERWDSVEQLLKHNARTDVIQRDGKSMVRIFLSAQSYDREQSLLARWQSVALSGTWMESVMGIKKDKVVMILLQVKTDFASALRRQDIDTLELHFVYRVARVDNYTIFKTMQSLGGNINVTDHLGNTALSLATSVGDIDAMKRLLDALARTDLTSGVTRDTPLMIAVERRHMEAMQLLLSKSADPNIRNAHGWTPLHFAAKHGDIEIIELLVKAGADINIKDADSQRAVEVALSSKQIKAMEALIRLGATPVDPMTLI</sequence>
<protein>
    <submittedName>
        <fullName evidence="5">Uncharacterized protein</fullName>
    </submittedName>
</protein>
<keyword evidence="1" id="KW-0677">Repeat</keyword>
<dbReference type="Pfam" id="PF00023">
    <property type="entry name" value="Ank"/>
    <property type="match status" value="1"/>
</dbReference>
<dbReference type="Gene3D" id="1.25.40.20">
    <property type="entry name" value="Ankyrin repeat-containing domain"/>
    <property type="match status" value="4"/>
</dbReference>
<dbReference type="SMART" id="SM00248">
    <property type="entry name" value="ANK"/>
    <property type="match status" value="12"/>
</dbReference>
<feature type="compositionally biased region" description="Polar residues" evidence="4">
    <location>
        <begin position="56"/>
        <end position="81"/>
    </location>
</feature>
<evidence type="ECO:0000313" key="5">
    <source>
        <dbReference type="EMBL" id="OQN95418.1"/>
    </source>
</evidence>
<reference evidence="6" key="1">
    <citation type="submission" date="2017-03" db="EMBL/GenBank/DDBJ databases">
        <title>Genomes of endolithic fungi from Antarctica.</title>
        <authorList>
            <person name="Coleine C."/>
            <person name="Masonjones S."/>
            <person name="Stajich J.E."/>
        </authorList>
    </citation>
    <scope>NUCLEOTIDE SEQUENCE [LARGE SCALE GENOMIC DNA]</scope>
    <source>
        <strain evidence="6">CCFEE 5527</strain>
    </source>
</reference>
<feature type="repeat" description="ANK" evidence="3">
    <location>
        <begin position="134"/>
        <end position="166"/>
    </location>
</feature>
<gene>
    <name evidence="5" type="ORF">B0A48_18433</name>
</gene>
<organism evidence="5 6">
    <name type="scientific">Cryoendolithus antarcticus</name>
    <dbReference type="NCBI Taxonomy" id="1507870"/>
    <lineage>
        <taxon>Eukaryota</taxon>
        <taxon>Fungi</taxon>
        <taxon>Dikarya</taxon>
        <taxon>Ascomycota</taxon>
        <taxon>Pezizomycotina</taxon>
        <taxon>Dothideomycetes</taxon>
        <taxon>Dothideomycetidae</taxon>
        <taxon>Cladosporiales</taxon>
        <taxon>Cladosporiaceae</taxon>
        <taxon>Cryoendolithus</taxon>
    </lineage>
</organism>
<dbReference type="Proteomes" id="UP000192596">
    <property type="component" value="Unassembled WGS sequence"/>
</dbReference>
<keyword evidence="6" id="KW-1185">Reference proteome</keyword>
<evidence type="ECO:0000313" key="6">
    <source>
        <dbReference type="Proteomes" id="UP000192596"/>
    </source>
</evidence>
<evidence type="ECO:0000256" key="1">
    <source>
        <dbReference type="ARBA" id="ARBA00022737"/>
    </source>
</evidence>
<dbReference type="InParanoid" id="A0A1V8S869"/>
<dbReference type="PANTHER" id="PTHR24198:SF165">
    <property type="entry name" value="ANKYRIN REPEAT-CONTAINING PROTEIN-RELATED"/>
    <property type="match status" value="1"/>
</dbReference>
<dbReference type="PROSITE" id="PS50088">
    <property type="entry name" value="ANK_REPEAT"/>
    <property type="match status" value="3"/>
</dbReference>
<dbReference type="SUPFAM" id="SSF48403">
    <property type="entry name" value="Ankyrin repeat"/>
    <property type="match status" value="2"/>
</dbReference>
<feature type="compositionally biased region" description="Polar residues" evidence="4">
    <location>
        <begin position="31"/>
        <end position="46"/>
    </location>
</feature>
<dbReference type="AlphaFoldDB" id="A0A1V8S869"/>
<dbReference type="EMBL" id="NAJO01000097">
    <property type="protein sequence ID" value="OQN95418.1"/>
    <property type="molecule type" value="Genomic_DNA"/>
</dbReference>
<accession>A0A1V8S869</accession>
<feature type="region of interest" description="Disordered" evidence="4">
    <location>
        <begin position="1"/>
        <end position="81"/>
    </location>
</feature>
<feature type="repeat" description="ANK" evidence="3">
    <location>
        <begin position="509"/>
        <end position="541"/>
    </location>
</feature>
<evidence type="ECO:0000256" key="2">
    <source>
        <dbReference type="ARBA" id="ARBA00023043"/>
    </source>
</evidence>
<dbReference type="Pfam" id="PF12796">
    <property type="entry name" value="Ank_2"/>
    <property type="match status" value="3"/>
</dbReference>
<dbReference type="InterPro" id="IPR002110">
    <property type="entry name" value="Ankyrin_rpt"/>
</dbReference>
<dbReference type="PROSITE" id="PS50297">
    <property type="entry name" value="ANK_REP_REGION"/>
    <property type="match status" value="3"/>
</dbReference>
<keyword evidence="2 3" id="KW-0040">ANK repeat</keyword>
<evidence type="ECO:0000256" key="3">
    <source>
        <dbReference type="PROSITE-ProRule" id="PRU00023"/>
    </source>
</evidence>
<comment type="caution">
    <text evidence="5">The sequence shown here is derived from an EMBL/GenBank/DDBJ whole genome shotgun (WGS) entry which is preliminary data.</text>
</comment>
<dbReference type="InterPro" id="IPR036770">
    <property type="entry name" value="Ankyrin_rpt-contain_sf"/>
</dbReference>
<evidence type="ECO:0000256" key="4">
    <source>
        <dbReference type="SAM" id="MobiDB-lite"/>
    </source>
</evidence>
<dbReference type="PANTHER" id="PTHR24198">
    <property type="entry name" value="ANKYRIN REPEAT AND PROTEIN KINASE DOMAIN-CONTAINING PROTEIN"/>
    <property type="match status" value="1"/>
</dbReference>
<dbReference type="OrthoDB" id="539213at2759"/>
<feature type="compositionally biased region" description="Basic and acidic residues" evidence="4">
    <location>
        <begin position="7"/>
        <end position="21"/>
    </location>
</feature>
<feature type="repeat" description="ANK" evidence="3">
    <location>
        <begin position="542"/>
        <end position="574"/>
    </location>
</feature>
<dbReference type="STRING" id="1507870.A0A1V8S869"/>
<dbReference type="PRINTS" id="PR01415">
    <property type="entry name" value="ANKYRIN"/>
</dbReference>
<proteinExistence type="predicted"/>